<evidence type="ECO:0000313" key="1">
    <source>
        <dbReference type="EMBL" id="MFD1055033.1"/>
    </source>
</evidence>
<dbReference type="RefSeq" id="WP_386052937.1">
    <property type="nucleotide sequence ID" value="NZ_JBHTKH010000007.1"/>
</dbReference>
<evidence type="ECO:0008006" key="3">
    <source>
        <dbReference type="Google" id="ProtNLM"/>
    </source>
</evidence>
<comment type="caution">
    <text evidence="1">The sequence shown here is derived from an EMBL/GenBank/DDBJ whole genome shotgun (WGS) entry which is preliminary data.</text>
</comment>
<keyword evidence="2" id="KW-1185">Reference proteome</keyword>
<dbReference type="EMBL" id="JBHTKH010000007">
    <property type="protein sequence ID" value="MFD1055033.1"/>
    <property type="molecule type" value="Genomic_DNA"/>
</dbReference>
<gene>
    <name evidence="1" type="ORF">ACFQ2V_12010</name>
</gene>
<sequence>MQPEQLSVDEHLARATRLAAIAVEHGNHGFGDTSLAYATTAQVHVSIAQVLTAREALAAAHAPVEAEPIPGSALARIHAALAEPPP</sequence>
<organism evidence="1 2">
    <name type="scientific">Terrabacter terrigena</name>
    <dbReference type="NCBI Taxonomy" id="574718"/>
    <lineage>
        <taxon>Bacteria</taxon>
        <taxon>Bacillati</taxon>
        <taxon>Actinomycetota</taxon>
        <taxon>Actinomycetes</taxon>
        <taxon>Micrococcales</taxon>
        <taxon>Intrasporangiaceae</taxon>
        <taxon>Terrabacter</taxon>
    </lineage>
</organism>
<name>A0ABW3MYA7_9MICO</name>
<evidence type="ECO:0000313" key="2">
    <source>
        <dbReference type="Proteomes" id="UP001597046"/>
    </source>
</evidence>
<accession>A0ABW3MYA7</accession>
<dbReference type="Proteomes" id="UP001597046">
    <property type="component" value="Unassembled WGS sequence"/>
</dbReference>
<proteinExistence type="predicted"/>
<reference evidence="2" key="1">
    <citation type="journal article" date="2019" name="Int. J. Syst. Evol. Microbiol.">
        <title>The Global Catalogue of Microorganisms (GCM) 10K type strain sequencing project: providing services to taxonomists for standard genome sequencing and annotation.</title>
        <authorList>
            <consortium name="The Broad Institute Genomics Platform"/>
            <consortium name="The Broad Institute Genome Sequencing Center for Infectious Disease"/>
            <person name="Wu L."/>
            <person name="Ma J."/>
        </authorList>
    </citation>
    <scope>NUCLEOTIDE SEQUENCE [LARGE SCALE GENOMIC DNA]</scope>
    <source>
        <strain evidence="2">CCUG 57508</strain>
    </source>
</reference>
<protein>
    <recommendedName>
        <fullName evidence="3">DUF222 domain-containing protein</fullName>
    </recommendedName>
</protein>